<dbReference type="SUPFAM" id="SSF82771">
    <property type="entry name" value="GIY-YIG endonuclease"/>
    <property type="match status" value="1"/>
</dbReference>
<proteinExistence type="predicted"/>
<dbReference type="InterPro" id="IPR035901">
    <property type="entry name" value="GIY-YIG_endonuc_sf"/>
</dbReference>
<keyword evidence="2" id="KW-1185">Reference proteome</keyword>
<evidence type="ECO:0000313" key="2">
    <source>
        <dbReference type="Proteomes" id="UP001558535"/>
    </source>
</evidence>
<sequence>MDAQFDAMIDWFKDHPEVLTHSEDVIVRSARRYERYGGDHTPPTFHGIYFLVHSGEIVYVGKTESIGSRLAAHWLRKKFDSYWCFGDVPYEWLEYIENLYIMRILPRLNRAPFVRAPNEPPRLREITDKLQEIALAHFCS</sequence>
<organism evidence="1 2">
    <name type="scientific">Paraburkholderia phenoliruptrix</name>
    <dbReference type="NCBI Taxonomy" id="252970"/>
    <lineage>
        <taxon>Bacteria</taxon>
        <taxon>Pseudomonadati</taxon>
        <taxon>Pseudomonadota</taxon>
        <taxon>Betaproteobacteria</taxon>
        <taxon>Burkholderiales</taxon>
        <taxon>Burkholderiaceae</taxon>
        <taxon>Paraburkholderia</taxon>
    </lineage>
</organism>
<evidence type="ECO:0000313" key="1">
    <source>
        <dbReference type="EMBL" id="MEX3752196.1"/>
    </source>
</evidence>
<comment type="caution">
    <text evidence="1">The sequence shown here is derived from an EMBL/GenBank/DDBJ whole genome shotgun (WGS) entry which is preliminary data.</text>
</comment>
<evidence type="ECO:0008006" key="3">
    <source>
        <dbReference type="Google" id="ProtNLM"/>
    </source>
</evidence>
<dbReference type="RefSeq" id="WP_368608189.1">
    <property type="nucleotide sequence ID" value="NZ_JBFPKB010000002.1"/>
</dbReference>
<dbReference type="Proteomes" id="UP001558535">
    <property type="component" value="Unassembled WGS sequence"/>
</dbReference>
<accession>A0ABV3WGV7</accession>
<protein>
    <recommendedName>
        <fullName evidence="3">GIY-YIG domain-containing protein</fullName>
    </recommendedName>
</protein>
<name>A0ABV3WGV7_9BURK</name>
<dbReference type="EMBL" id="JBFPKE010000006">
    <property type="protein sequence ID" value="MEX3752196.1"/>
    <property type="molecule type" value="Genomic_DNA"/>
</dbReference>
<reference evidence="1 2" key="1">
    <citation type="submission" date="2024-07" db="EMBL/GenBank/DDBJ databases">
        <title>A survey of Mimosa microsymbionts across Brazilian biomes reveals a high diversity of Paraburkholderia nodulating endemic species, but also that Cupriavidus is common as a symbiont of widespread species.</title>
        <authorList>
            <person name="Rouws L."/>
            <person name="Barauna A."/>
            <person name="Beukes C."/>
            <person name="Rouws J.R.C."/>
            <person name="De Faria S.M."/>
            <person name="Gross E."/>
            <person name="Bueno Dos Reis Junior F."/>
            <person name="Simon M.F."/>
            <person name="Maluk M."/>
            <person name="Odee D.W."/>
            <person name="Kenicer G."/>
            <person name="Young J.P.W."/>
            <person name="Reis V.M."/>
            <person name="Zilli J."/>
            <person name="James E.K."/>
        </authorList>
    </citation>
    <scope>NUCLEOTIDE SEQUENCE [LARGE SCALE GENOMIC DNA]</scope>
    <source>
        <strain evidence="1 2">BR14375</strain>
    </source>
</reference>
<gene>
    <name evidence="1" type="ORF">AB3X84_19590</name>
</gene>